<sequence>MTKLKILVAEDDAINRKLFSYILKDISRDLLMASNGVEAINIYKEHKDIDLILMDIRMPEMDGYEATHRIRQMNKDIKILALSAFSLSSEGGKAVRNGFDDYVAKPVFKDVLMKTIAKYFEI</sequence>
<dbReference type="SMART" id="SM00448">
    <property type="entry name" value="REC"/>
    <property type="match status" value="1"/>
</dbReference>
<evidence type="ECO:0000256" key="1">
    <source>
        <dbReference type="ARBA" id="ARBA00022553"/>
    </source>
</evidence>
<feature type="domain" description="Response regulatory" evidence="4">
    <location>
        <begin position="5"/>
        <end position="120"/>
    </location>
</feature>
<evidence type="ECO:0000256" key="3">
    <source>
        <dbReference type="PROSITE-ProRule" id="PRU00169"/>
    </source>
</evidence>
<dbReference type="InterPro" id="IPR001789">
    <property type="entry name" value="Sig_transdc_resp-reg_receiver"/>
</dbReference>
<comment type="caution">
    <text evidence="5">The sequence shown here is derived from an EMBL/GenBank/DDBJ whole genome shotgun (WGS) entry which is preliminary data.</text>
</comment>
<dbReference type="Gene3D" id="3.40.50.2300">
    <property type="match status" value="1"/>
</dbReference>
<evidence type="ECO:0000313" key="5">
    <source>
        <dbReference type="EMBL" id="MCY1720335.1"/>
    </source>
</evidence>
<accession>A0A9X3FCE3</accession>
<evidence type="ECO:0000256" key="2">
    <source>
        <dbReference type="ARBA" id="ARBA00023012"/>
    </source>
</evidence>
<gene>
    <name evidence="5" type="ORF">OU798_08280</name>
</gene>
<keyword evidence="2" id="KW-0902">Two-component regulatory system</keyword>
<protein>
    <submittedName>
        <fullName evidence="5">Response regulator</fullName>
    </submittedName>
</protein>
<evidence type="ECO:0000313" key="6">
    <source>
        <dbReference type="Proteomes" id="UP001145087"/>
    </source>
</evidence>
<feature type="modified residue" description="4-aspartylphosphate" evidence="3">
    <location>
        <position position="55"/>
    </location>
</feature>
<dbReference type="InterPro" id="IPR011006">
    <property type="entry name" value="CheY-like_superfamily"/>
</dbReference>
<organism evidence="5 6">
    <name type="scientific">Draconibacterium aestuarii</name>
    <dbReference type="NCBI Taxonomy" id="2998507"/>
    <lineage>
        <taxon>Bacteria</taxon>
        <taxon>Pseudomonadati</taxon>
        <taxon>Bacteroidota</taxon>
        <taxon>Bacteroidia</taxon>
        <taxon>Marinilabiliales</taxon>
        <taxon>Prolixibacteraceae</taxon>
        <taxon>Draconibacterium</taxon>
    </lineage>
</organism>
<keyword evidence="6" id="KW-1185">Reference proteome</keyword>
<dbReference type="PANTHER" id="PTHR45339">
    <property type="entry name" value="HYBRID SIGNAL TRANSDUCTION HISTIDINE KINASE J"/>
    <property type="match status" value="1"/>
</dbReference>
<dbReference type="PANTHER" id="PTHR45339:SF1">
    <property type="entry name" value="HYBRID SIGNAL TRANSDUCTION HISTIDINE KINASE J"/>
    <property type="match status" value="1"/>
</dbReference>
<dbReference type="Pfam" id="PF00072">
    <property type="entry name" value="Response_reg"/>
    <property type="match status" value="1"/>
</dbReference>
<dbReference type="Proteomes" id="UP001145087">
    <property type="component" value="Unassembled WGS sequence"/>
</dbReference>
<dbReference type="GO" id="GO:0000160">
    <property type="term" value="P:phosphorelay signal transduction system"/>
    <property type="evidence" value="ECO:0007669"/>
    <property type="project" value="UniProtKB-KW"/>
</dbReference>
<dbReference type="RefSeq" id="WP_343332668.1">
    <property type="nucleotide sequence ID" value="NZ_JAPOHD010000015.1"/>
</dbReference>
<dbReference type="SUPFAM" id="SSF52172">
    <property type="entry name" value="CheY-like"/>
    <property type="match status" value="1"/>
</dbReference>
<dbReference type="PROSITE" id="PS50110">
    <property type="entry name" value="RESPONSE_REGULATORY"/>
    <property type="match status" value="1"/>
</dbReference>
<dbReference type="EMBL" id="JAPOHD010000015">
    <property type="protein sequence ID" value="MCY1720335.1"/>
    <property type="molecule type" value="Genomic_DNA"/>
</dbReference>
<name>A0A9X3FCE3_9BACT</name>
<reference evidence="5" key="1">
    <citation type="submission" date="2022-11" db="EMBL/GenBank/DDBJ databases">
        <title>Marilongibacter aestuarii gen. nov., sp. nov., isolated from tidal flat sediment.</title>
        <authorList>
            <person name="Jiayan W."/>
        </authorList>
    </citation>
    <scope>NUCLEOTIDE SEQUENCE</scope>
    <source>
        <strain evidence="5">Z1-6</strain>
    </source>
</reference>
<proteinExistence type="predicted"/>
<dbReference type="CDD" id="cd17546">
    <property type="entry name" value="REC_hyHK_CKI1_RcsC-like"/>
    <property type="match status" value="1"/>
</dbReference>
<evidence type="ECO:0000259" key="4">
    <source>
        <dbReference type="PROSITE" id="PS50110"/>
    </source>
</evidence>
<keyword evidence="1 3" id="KW-0597">Phosphoprotein</keyword>
<dbReference type="AlphaFoldDB" id="A0A9X3FCE3"/>